<organism evidence="5">
    <name type="scientific">marine sediment metagenome</name>
    <dbReference type="NCBI Taxonomy" id="412755"/>
    <lineage>
        <taxon>unclassified sequences</taxon>
        <taxon>metagenomes</taxon>
        <taxon>ecological metagenomes</taxon>
    </lineage>
</organism>
<dbReference type="PROSITE" id="PS50072">
    <property type="entry name" value="CSA_PPIASE_2"/>
    <property type="match status" value="1"/>
</dbReference>
<dbReference type="AlphaFoldDB" id="A0A0F9YEY8"/>
<accession>A0A0F9YEY8</accession>
<evidence type="ECO:0000256" key="3">
    <source>
        <dbReference type="ARBA" id="ARBA00023235"/>
    </source>
</evidence>
<protein>
    <recommendedName>
        <fullName evidence="1">peptidylprolyl isomerase</fullName>
        <ecNumber evidence="1">5.2.1.8</ecNumber>
    </recommendedName>
</protein>
<dbReference type="PANTHER" id="PTHR45625">
    <property type="entry name" value="PEPTIDYL-PROLYL CIS-TRANS ISOMERASE-RELATED"/>
    <property type="match status" value="1"/>
</dbReference>
<dbReference type="GO" id="GO:0003755">
    <property type="term" value="F:peptidyl-prolyl cis-trans isomerase activity"/>
    <property type="evidence" value="ECO:0007669"/>
    <property type="project" value="UniProtKB-KW"/>
</dbReference>
<keyword evidence="3" id="KW-0413">Isomerase</keyword>
<comment type="caution">
    <text evidence="5">The sequence shown here is derived from an EMBL/GenBank/DDBJ whole genome shotgun (WGS) entry which is preliminary data.</text>
</comment>
<evidence type="ECO:0000259" key="4">
    <source>
        <dbReference type="PROSITE" id="PS50072"/>
    </source>
</evidence>
<evidence type="ECO:0000313" key="5">
    <source>
        <dbReference type="EMBL" id="KKO10752.1"/>
    </source>
</evidence>
<dbReference type="Pfam" id="PF00160">
    <property type="entry name" value="Pro_isomerase"/>
    <property type="match status" value="1"/>
</dbReference>
<keyword evidence="2" id="KW-0697">Rotamase</keyword>
<evidence type="ECO:0000256" key="1">
    <source>
        <dbReference type="ARBA" id="ARBA00013194"/>
    </source>
</evidence>
<dbReference type="EC" id="5.2.1.8" evidence="1"/>
<dbReference type="Gene3D" id="2.40.100.10">
    <property type="entry name" value="Cyclophilin-like"/>
    <property type="match status" value="2"/>
</dbReference>
<dbReference type="InterPro" id="IPR029000">
    <property type="entry name" value="Cyclophilin-like_dom_sf"/>
</dbReference>
<dbReference type="InterPro" id="IPR044666">
    <property type="entry name" value="Cyclophilin_A-like"/>
</dbReference>
<proteinExistence type="predicted"/>
<dbReference type="SUPFAM" id="SSF50891">
    <property type="entry name" value="Cyclophilin-like"/>
    <property type="match status" value="1"/>
</dbReference>
<dbReference type="PANTHER" id="PTHR45625:SF4">
    <property type="entry name" value="PEPTIDYLPROLYL ISOMERASE DOMAIN AND WD REPEAT-CONTAINING PROTEIN 1"/>
    <property type="match status" value="1"/>
</dbReference>
<dbReference type="InterPro" id="IPR002130">
    <property type="entry name" value="Cyclophilin-type_PPIase_dom"/>
</dbReference>
<evidence type="ECO:0000256" key="2">
    <source>
        <dbReference type="ARBA" id="ARBA00023110"/>
    </source>
</evidence>
<sequence length="305" mass="33572">MTHNNGKNLINPPSLAGLLLTVAALITGSAGHAQNTASDPVVTAPAPTINSLMQNPRNPLVMIQTSQGDIHIELFPEAAPQNVQRFLDLAEARLPVPETNRNTASEIHYYDGLTFHRAIRDTLIQAGAPERANRLRPLSTVADEINARGLGLEQQRLLDASGKPHPWLNIGGQDDFQQQVLKPLYRNMNINDADAVRVQQSTVLQRLQAMNLLQFHEMQGYRYDGSLPSRRPGRGSVMMVNRGPDTNDGEFFIALTNTPWLIGTSTVIGRVVSGLDIVERISRGPDASTRIYQVRQINNNIQPGD</sequence>
<dbReference type="EMBL" id="LAZR01000004">
    <property type="protein sequence ID" value="KKO10752.1"/>
    <property type="molecule type" value="Genomic_DNA"/>
</dbReference>
<reference evidence="5" key="1">
    <citation type="journal article" date="2015" name="Nature">
        <title>Complex archaea that bridge the gap between prokaryotes and eukaryotes.</title>
        <authorList>
            <person name="Spang A."/>
            <person name="Saw J.H."/>
            <person name="Jorgensen S.L."/>
            <person name="Zaremba-Niedzwiedzka K."/>
            <person name="Martijn J."/>
            <person name="Lind A.E."/>
            <person name="van Eijk R."/>
            <person name="Schleper C."/>
            <person name="Guy L."/>
            <person name="Ettema T.J."/>
        </authorList>
    </citation>
    <scope>NUCLEOTIDE SEQUENCE</scope>
</reference>
<gene>
    <name evidence="5" type="ORF">LCGC14_0022350</name>
</gene>
<name>A0A0F9YEY8_9ZZZZ</name>
<feature type="domain" description="PPIase cyclophilin-type" evidence="4">
    <location>
        <begin position="68"/>
        <end position="305"/>
    </location>
</feature>